<name>A0ABD5LSG4_AGRRD</name>
<organism evidence="2 4">
    <name type="scientific">Agrobacterium radiobacter</name>
    <dbReference type="NCBI Taxonomy" id="362"/>
    <lineage>
        <taxon>Bacteria</taxon>
        <taxon>Pseudomonadati</taxon>
        <taxon>Pseudomonadota</taxon>
        <taxon>Alphaproteobacteria</taxon>
        <taxon>Hyphomicrobiales</taxon>
        <taxon>Rhizobiaceae</taxon>
        <taxon>Rhizobium/Agrobacterium group</taxon>
        <taxon>Agrobacterium</taxon>
        <taxon>Agrobacterium tumefaciens complex</taxon>
    </lineage>
</organism>
<dbReference type="AlphaFoldDB" id="A0ABD5LSG4"/>
<dbReference type="EMBL" id="JBETME010000015">
    <property type="protein sequence ID" value="MES4993460.1"/>
    <property type="molecule type" value="Genomic_DNA"/>
</dbReference>
<evidence type="ECO:0000313" key="3">
    <source>
        <dbReference type="Proteomes" id="UP000534590"/>
    </source>
</evidence>
<reference evidence="2 4" key="2">
    <citation type="submission" date="2024-06" db="EMBL/GenBank/DDBJ databases">
        <title>Genome sequencing of Agrobacterium spp. from tobacco in Serbia.</title>
        <authorList>
            <person name="Ilicic R.J."/>
            <person name="Studholme D.J."/>
            <person name="Jelusic A."/>
            <person name="Barac G."/>
            <person name="Bagi F."/>
            <person name="Popovic Milovanovic T."/>
        </authorList>
    </citation>
    <scope>NUCLEOTIDE SEQUENCE [LARGE SCALE GENOMIC DNA]</scope>
    <source>
        <strain evidence="2 4">DA1</strain>
    </source>
</reference>
<evidence type="ECO:0000313" key="4">
    <source>
        <dbReference type="Proteomes" id="UP001438189"/>
    </source>
</evidence>
<evidence type="ECO:0000313" key="1">
    <source>
        <dbReference type="EMBL" id="MBB4493221.1"/>
    </source>
</evidence>
<protein>
    <submittedName>
        <fullName evidence="2">Uncharacterized protein</fullName>
    </submittedName>
</protein>
<keyword evidence="3" id="KW-1185">Reference proteome</keyword>
<dbReference type="GeneID" id="92925120"/>
<comment type="caution">
    <text evidence="2">The sequence shown here is derived from an EMBL/GenBank/DDBJ whole genome shotgun (WGS) entry which is preliminary data.</text>
</comment>
<sequence length="76" mass="8491">MPAPQLLGELSLKGQGAEFLPVGFVVDPDEEGEVKKEVGTHLKQGDEVMLNQRLAFFFREDVRRRRLGVSPDHASD</sequence>
<dbReference type="Proteomes" id="UP000534590">
    <property type="component" value="Unassembled WGS sequence"/>
</dbReference>
<dbReference type="RefSeq" id="WP_131861471.1">
    <property type="nucleotide sequence ID" value="NZ_JAAQPQ010000004.1"/>
</dbReference>
<accession>A0ABD5LSG4</accession>
<proteinExistence type="predicted"/>
<dbReference type="Proteomes" id="UP001438189">
    <property type="component" value="Unassembled WGS sequence"/>
</dbReference>
<evidence type="ECO:0000313" key="2">
    <source>
        <dbReference type="EMBL" id="MES4993460.1"/>
    </source>
</evidence>
<dbReference type="EMBL" id="JACIHP010000009">
    <property type="protein sequence ID" value="MBB4493221.1"/>
    <property type="molecule type" value="Genomic_DNA"/>
</dbReference>
<gene>
    <name evidence="2" type="ORF">ABVB70_24445</name>
    <name evidence="1" type="ORF">GGE40_005073</name>
</gene>
<reference evidence="1 3" key="1">
    <citation type="submission" date="2020-08" db="EMBL/GenBank/DDBJ databases">
        <title>Genomic Encyclopedia of Type Strains, Phase IV (KMG-V): Genome sequencing to study the core and pangenomes of soil and plant-associated prokaryotes.</title>
        <authorList>
            <person name="Whitman W."/>
        </authorList>
    </citation>
    <scope>NUCLEOTIDE SEQUENCE [LARGE SCALE GENOMIC DNA]</scope>
    <source>
        <strain evidence="1 3">SEMIA 461</strain>
    </source>
</reference>